<keyword evidence="4 6" id="KW-0472">Membrane</keyword>
<proteinExistence type="inferred from homology"/>
<evidence type="ECO:0000256" key="4">
    <source>
        <dbReference type="ARBA" id="ARBA00023136"/>
    </source>
</evidence>
<keyword evidence="7" id="KW-0808">Transferase</keyword>
<dbReference type="EMBL" id="QDEB01110805">
    <property type="protein sequence ID" value="RZB54409.1"/>
    <property type="molecule type" value="Genomic_DNA"/>
</dbReference>
<reference evidence="7 8" key="1">
    <citation type="submission" date="2017-03" db="EMBL/GenBank/DDBJ databases">
        <title>Genome of the blue death feigning beetle - Asbolus verrucosus.</title>
        <authorList>
            <person name="Rider S.D."/>
        </authorList>
    </citation>
    <scope>NUCLEOTIDE SEQUENCE [LARGE SCALE GENOMIC DNA]</scope>
    <source>
        <strain evidence="7">Butters</strain>
        <tissue evidence="7">Head and leg muscle</tissue>
    </source>
</reference>
<feature type="non-terminal residue" evidence="7">
    <location>
        <position position="419"/>
    </location>
</feature>
<dbReference type="OrthoDB" id="420606at2759"/>
<feature type="transmembrane region" description="Helical" evidence="6">
    <location>
        <begin position="140"/>
        <end position="158"/>
    </location>
</feature>
<dbReference type="InterPro" id="IPR051085">
    <property type="entry name" value="MB_O-acyltransferase"/>
</dbReference>
<name>A0A482VDH2_ASBVE</name>
<keyword evidence="2 6" id="KW-0812">Transmembrane</keyword>
<sequence length="419" mass="49667">FQQYKDEYSDFTQGWAFLSRKKDISDFEWQTMKLVIKKVYIWVILSTVMSELMRKFKFIKSLQWWQVIITVTFVINELGVFPLVVILFQPLVFTVAYTWRSKFVIWLCNGIALLLISVCKHYSAGEEFLIIFKLTDKETYITILAIFWMNLRCVSYYLDLLDVPEREQRLMNFLSYSLYLPTAFSGPFIPYKDFKRCQQFDENLSSRLYTLLFEILRFLFWLFFAEFCLHFIYVNATSFHPEWVKSLDSWSLYGYGYTMGQFFHIKYLVFYGLATSFAKFENVIVPSLPVCIGRIHLYSDMWKYFDAGLYNFLLSKLVQNRFLSSLICFIFVYIWHGTDGFILIWTVLNYIAIIIENIAAAINENHLQNSKLIHKLGPKWFRRISCIAASPLLAVSAVSNFYFFARSEIGNIFALRFLN</sequence>
<keyword evidence="3 6" id="KW-1133">Transmembrane helix</keyword>
<feature type="transmembrane region" description="Helical" evidence="6">
    <location>
        <begin position="211"/>
        <end position="233"/>
    </location>
</feature>
<accession>A0A482VDH2</accession>
<evidence type="ECO:0000256" key="1">
    <source>
        <dbReference type="ARBA" id="ARBA00004141"/>
    </source>
</evidence>
<feature type="transmembrane region" description="Helical" evidence="6">
    <location>
        <begin position="103"/>
        <end position="119"/>
    </location>
</feature>
<feature type="transmembrane region" description="Helical" evidence="6">
    <location>
        <begin position="64"/>
        <end position="91"/>
    </location>
</feature>
<evidence type="ECO:0000313" key="8">
    <source>
        <dbReference type="Proteomes" id="UP000292052"/>
    </source>
</evidence>
<evidence type="ECO:0000313" key="7">
    <source>
        <dbReference type="EMBL" id="RZB54409.1"/>
    </source>
</evidence>
<feature type="transmembrane region" description="Helical" evidence="6">
    <location>
        <begin position="384"/>
        <end position="405"/>
    </location>
</feature>
<feature type="transmembrane region" description="Helical" evidence="6">
    <location>
        <begin position="253"/>
        <end position="274"/>
    </location>
</feature>
<keyword evidence="8" id="KW-1185">Reference proteome</keyword>
<dbReference type="PANTHER" id="PTHR13285:SF18">
    <property type="entry name" value="PROTEIN-CYSTEINE N-PALMITOYLTRANSFERASE RASP"/>
    <property type="match status" value="1"/>
</dbReference>
<feature type="transmembrane region" description="Helical" evidence="6">
    <location>
        <begin position="170"/>
        <end position="191"/>
    </location>
</feature>
<comment type="caution">
    <text evidence="7">The sequence shown here is derived from an EMBL/GenBank/DDBJ whole genome shotgun (WGS) entry which is preliminary data.</text>
</comment>
<feature type="non-terminal residue" evidence="7">
    <location>
        <position position="1"/>
    </location>
</feature>
<dbReference type="AlphaFoldDB" id="A0A482VDH2"/>
<feature type="transmembrane region" description="Helical" evidence="6">
    <location>
        <begin position="342"/>
        <end position="363"/>
    </location>
</feature>
<evidence type="ECO:0000256" key="2">
    <source>
        <dbReference type="ARBA" id="ARBA00022692"/>
    </source>
</evidence>
<dbReference type="Pfam" id="PF03062">
    <property type="entry name" value="MBOAT"/>
    <property type="match status" value="1"/>
</dbReference>
<dbReference type="PANTHER" id="PTHR13285">
    <property type="entry name" value="ACYLTRANSFERASE"/>
    <property type="match status" value="1"/>
</dbReference>
<evidence type="ECO:0000256" key="5">
    <source>
        <dbReference type="ARBA" id="ARBA00038268"/>
    </source>
</evidence>
<dbReference type="STRING" id="1661398.A0A482VDH2"/>
<dbReference type="GO" id="GO:0016020">
    <property type="term" value="C:membrane"/>
    <property type="evidence" value="ECO:0007669"/>
    <property type="project" value="UniProtKB-SubCell"/>
</dbReference>
<protein>
    <submittedName>
        <fullName evidence="7">Protein-cysteine N-palmitoyltransferase Rasp</fullName>
    </submittedName>
</protein>
<gene>
    <name evidence="7" type="ORF">BDFB_002998</name>
</gene>
<dbReference type="Proteomes" id="UP000292052">
    <property type="component" value="Unassembled WGS sequence"/>
</dbReference>
<organism evidence="7 8">
    <name type="scientific">Asbolus verrucosus</name>
    <name type="common">Desert ironclad beetle</name>
    <dbReference type="NCBI Taxonomy" id="1661398"/>
    <lineage>
        <taxon>Eukaryota</taxon>
        <taxon>Metazoa</taxon>
        <taxon>Ecdysozoa</taxon>
        <taxon>Arthropoda</taxon>
        <taxon>Hexapoda</taxon>
        <taxon>Insecta</taxon>
        <taxon>Pterygota</taxon>
        <taxon>Neoptera</taxon>
        <taxon>Endopterygota</taxon>
        <taxon>Coleoptera</taxon>
        <taxon>Polyphaga</taxon>
        <taxon>Cucujiformia</taxon>
        <taxon>Tenebrionidae</taxon>
        <taxon>Pimeliinae</taxon>
        <taxon>Asbolus</taxon>
    </lineage>
</organism>
<dbReference type="GO" id="GO:0016409">
    <property type="term" value="F:palmitoyltransferase activity"/>
    <property type="evidence" value="ECO:0007669"/>
    <property type="project" value="TreeGrafter"/>
</dbReference>
<dbReference type="InterPro" id="IPR004299">
    <property type="entry name" value="MBOAT_fam"/>
</dbReference>
<comment type="subcellular location">
    <subcellularLocation>
        <location evidence="1">Membrane</location>
        <topology evidence="1">Multi-pass membrane protein</topology>
    </subcellularLocation>
</comment>
<evidence type="ECO:0000256" key="3">
    <source>
        <dbReference type="ARBA" id="ARBA00022989"/>
    </source>
</evidence>
<dbReference type="GO" id="GO:0005783">
    <property type="term" value="C:endoplasmic reticulum"/>
    <property type="evidence" value="ECO:0007669"/>
    <property type="project" value="TreeGrafter"/>
</dbReference>
<evidence type="ECO:0000256" key="6">
    <source>
        <dbReference type="SAM" id="Phobius"/>
    </source>
</evidence>
<feature type="transmembrane region" description="Helical" evidence="6">
    <location>
        <begin position="318"/>
        <end position="336"/>
    </location>
</feature>
<comment type="similarity">
    <text evidence="5">Belongs to the membrane-bound acyltransferase family. HHAT subfamily.</text>
</comment>